<dbReference type="EMBL" id="JBHSAF010000014">
    <property type="protein sequence ID" value="MFC3914310.1"/>
    <property type="molecule type" value="Genomic_DNA"/>
</dbReference>
<gene>
    <name evidence="1" type="primary">dndE</name>
    <name evidence="1" type="ORF">ACFOSS_12645</name>
</gene>
<protein>
    <submittedName>
        <fullName evidence="1">DNA sulfur modification protein DndE</fullName>
    </submittedName>
</protein>
<dbReference type="InterPro" id="IPR038472">
    <property type="entry name" value="DndE_sf"/>
</dbReference>
<keyword evidence="2" id="KW-1185">Reference proteome</keyword>
<name>A0ABV8CQ39_9GAMM</name>
<dbReference type="NCBIfam" id="TIGR03184">
    <property type="entry name" value="DNA_S_dndE"/>
    <property type="match status" value="1"/>
</dbReference>
<sequence length="120" mass="14197">MIEHIRLSEKAKQQLIVIKRKTGIENWNVLCRWALCLSLAEESIPPFEDIQTDSSVEMTWKVFSGELSDELRSIFLNRIHLDFEEIDEKEIATQFKLHLHRGISFLIRKINTIDEIFIKE</sequence>
<evidence type="ECO:0000313" key="1">
    <source>
        <dbReference type="EMBL" id="MFC3914310.1"/>
    </source>
</evidence>
<evidence type="ECO:0000313" key="2">
    <source>
        <dbReference type="Proteomes" id="UP001595692"/>
    </source>
</evidence>
<organism evidence="1 2">
    <name type="scientific">Pseudaeromonas sharmana</name>
    <dbReference type="NCBI Taxonomy" id="328412"/>
    <lineage>
        <taxon>Bacteria</taxon>
        <taxon>Pseudomonadati</taxon>
        <taxon>Pseudomonadota</taxon>
        <taxon>Gammaproteobacteria</taxon>
        <taxon>Aeromonadales</taxon>
        <taxon>Aeromonadaceae</taxon>
        <taxon>Pseudaeromonas</taxon>
    </lineage>
</organism>
<dbReference type="Pfam" id="PF08870">
    <property type="entry name" value="DndE"/>
    <property type="match status" value="1"/>
</dbReference>
<reference evidence="2" key="1">
    <citation type="journal article" date="2019" name="Int. J. Syst. Evol. Microbiol.">
        <title>The Global Catalogue of Microorganisms (GCM) 10K type strain sequencing project: providing services to taxonomists for standard genome sequencing and annotation.</title>
        <authorList>
            <consortium name="The Broad Institute Genomics Platform"/>
            <consortium name="The Broad Institute Genome Sequencing Center for Infectious Disease"/>
            <person name="Wu L."/>
            <person name="Ma J."/>
        </authorList>
    </citation>
    <scope>NUCLEOTIDE SEQUENCE [LARGE SCALE GENOMIC DNA]</scope>
    <source>
        <strain evidence="2">CCUG 54939</strain>
    </source>
</reference>
<dbReference type="InterPro" id="IPR014969">
    <property type="entry name" value="DNA_S_DndE"/>
</dbReference>
<accession>A0ABV8CQ39</accession>
<comment type="caution">
    <text evidence="1">The sequence shown here is derived from an EMBL/GenBank/DDBJ whole genome shotgun (WGS) entry which is preliminary data.</text>
</comment>
<dbReference type="RefSeq" id="WP_377153043.1">
    <property type="nucleotide sequence ID" value="NZ_JBHSAF010000014.1"/>
</dbReference>
<dbReference type="Gene3D" id="1.10.1220.160">
    <property type="entry name" value="DNA sulphur modification protein DndE"/>
    <property type="match status" value="1"/>
</dbReference>
<proteinExistence type="predicted"/>
<dbReference type="Proteomes" id="UP001595692">
    <property type="component" value="Unassembled WGS sequence"/>
</dbReference>